<name>A0A231V2Z7_9HYPH</name>
<dbReference type="InterPro" id="IPR009937">
    <property type="entry name" value="Phage_holin_3_6"/>
</dbReference>
<organism evidence="2 3">
    <name type="scientific">Notoacmeibacter marinus</name>
    <dbReference type="NCBI Taxonomy" id="1876515"/>
    <lineage>
        <taxon>Bacteria</taxon>
        <taxon>Pseudomonadati</taxon>
        <taxon>Pseudomonadota</taxon>
        <taxon>Alphaproteobacteria</taxon>
        <taxon>Hyphomicrobiales</taxon>
        <taxon>Notoacmeibacteraceae</taxon>
        <taxon>Notoacmeibacter</taxon>
    </lineage>
</organism>
<protein>
    <recommendedName>
        <fullName evidence="4">Phage holin family protein</fullName>
    </recommendedName>
</protein>
<keyword evidence="1" id="KW-0812">Transmembrane</keyword>
<evidence type="ECO:0000256" key="1">
    <source>
        <dbReference type="SAM" id="Phobius"/>
    </source>
</evidence>
<accession>A0A231V2Z7</accession>
<gene>
    <name evidence="2" type="ORF">B7H23_06650</name>
</gene>
<sequence>MSQPTEHSNDTRSLPDLIRTLVDEVRSLFQAEGKLIRSELNDKLTQVQVGGGEIAAGAMCLLVALFVLSQALVAAITKLLAFLFDTEAATSAQAAAGSGWAAWAALIVGILFAVVGMVLLNRGRTNLQAKNLVPERTADQVSRDAKLVKEQAR</sequence>
<feature type="transmembrane region" description="Helical" evidence="1">
    <location>
        <begin position="100"/>
        <end position="120"/>
    </location>
</feature>
<dbReference type="EMBL" id="NBYO01000001">
    <property type="protein sequence ID" value="OXT02565.1"/>
    <property type="molecule type" value="Genomic_DNA"/>
</dbReference>
<proteinExistence type="predicted"/>
<dbReference type="RefSeq" id="WP_094076519.1">
    <property type="nucleotide sequence ID" value="NZ_NBYO01000001.1"/>
</dbReference>
<comment type="caution">
    <text evidence="2">The sequence shown here is derived from an EMBL/GenBank/DDBJ whole genome shotgun (WGS) entry which is preliminary data.</text>
</comment>
<feature type="transmembrane region" description="Helical" evidence="1">
    <location>
        <begin position="54"/>
        <end position="80"/>
    </location>
</feature>
<keyword evidence="3" id="KW-1185">Reference proteome</keyword>
<dbReference type="Pfam" id="PF07332">
    <property type="entry name" value="Phage_holin_3_6"/>
    <property type="match status" value="1"/>
</dbReference>
<dbReference type="Proteomes" id="UP000215405">
    <property type="component" value="Unassembled WGS sequence"/>
</dbReference>
<dbReference type="AlphaFoldDB" id="A0A231V2Z7"/>
<keyword evidence="1" id="KW-1133">Transmembrane helix</keyword>
<keyword evidence="1" id="KW-0472">Membrane</keyword>
<evidence type="ECO:0008006" key="4">
    <source>
        <dbReference type="Google" id="ProtNLM"/>
    </source>
</evidence>
<reference evidence="3" key="1">
    <citation type="journal article" date="2017" name="Int. J. Syst. Evol. Microbiol.">
        <title>Notoacmeibacter marinus gen. nov., sp. nov., isolated from the gut of a limpet and proposal of Notoacmeibacteraceae fam. nov. in the order Rhizobiales of the class Alphaproteobacteria.</title>
        <authorList>
            <person name="Huang Z."/>
            <person name="Guo F."/>
            <person name="Lai Q."/>
        </authorList>
    </citation>
    <scope>NUCLEOTIDE SEQUENCE [LARGE SCALE GENOMIC DNA]</scope>
    <source>
        <strain evidence="3">XMTR2A4</strain>
    </source>
</reference>
<evidence type="ECO:0000313" key="2">
    <source>
        <dbReference type="EMBL" id="OXT02565.1"/>
    </source>
</evidence>
<evidence type="ECO:0000313" key="3">
    <source>
        <dbReference type="Proteomes" id="UP000215405"/>
    </source>
</evidence>